<dbReference type="OrthoDB" id="390231at2"/>
<keyword evidence="2" id="KW-1185">Reference proteome</keyword>
<protein>
    <submittedName>
        <fullName evidence="1">Uncharacterized protein</fullName>
    </submittedName>
</protein>
<gene>
    <name evidence="1" type="ORF">EFREU_v1c05550</name>
</gene>
<evidence type="ECO:0000313" key="2">
    <source>
        <dbReference type="Proteomes" id="UP000232222"/>
    </source>
</evidence>
<dbReference type="RefSeq" id="WP_100609621.1">
    <property type="nucleotide sequence ID" value="NZ_CP024962.1"/>
</dbReference>
<reference evidence="1 2" key="1">
    <citation type="submission" date="2017-11" db="EMBL/GenBank/DDBJ databases">
        <title>Genome sequence of Entomoplasma freundtii BARC 318 (ATCC 51999).</title>
        <authorList>
            <person name="Lo W.-S."/>
            <person name="Gasparich G.E."/>
            <person name="Kuo C.-H."/>
        </authorList>
    </citation>
    <scope>NUCLEOTIDE SEQUENCE [LARGE SCALE GENOMIC DNA]</scope>
    <source>
        <strain evidence="1 2">BARC 318</strain>
    </source>
</reference>
<dbReference type="Gene3D" id="1.10.1760.20">
    <property type="match status" value="1"/>
</dbReference>
<dbReference type="EMBL" id="CP024962">
    <property type="protein sequence ID" value="ATZ16576.1"/>
    <property type="molecule type" value="Genomic_DNA"/>
</dbReference>
<dbReference type="KEGG" id="efr:EFREU_v1c05550"/>
<dbReference type="Proteomes" id="UP000232222">
    <property type="component" value="Chromosome"/>
</dbReference>
<organism evidence="1 2">
    <name type="scientific">Entomoplasma freundtii</name>
    <dbReference type="NCBI Taxonomy" id="74700"/>
    <lineage>
        <taxon>Bacteria</taxon>
        <taxon>Bacillati</taxon>
        <taxon>Mycoplasmatota</taxon>
        <taxon>Mollicutes</taxon>
        <taxon>Entomoplasmatales</taxon>
        <taxon>Entomoplasmataceae</taxon>
        <taxon>Entomoplasma</taxon>
    </lineage>
</organism>
<dbReference type="InterPro" id="IPR053647">
    <property type="entry name" value="Riboflavin_Transporter_RibV"/>
</dbReference>
<evidence type="ECO:0000313" key="1">
    <source>
        <dbReference type="EMBL" id="ATZ16576.1"/>
    </source>
</evidence>
<accession>A0A2K8NSP1</accession>
<dbReference type="NCBIfam" id="NF043064">
    <property type="entry name" value="MMSYN1_0877"/>
    <property type="match status" value="1"/>
</dbReference>
<sequence length="228" mass="26674">MQKKKTPLKSRHNYFWGYKTDFSEINHRNASLIWHDYFHLTTKKIVLMALMLALNIIMTIFSKYVLGLAPIGGFFVIEISFFTVLLFLMMTNFFYTFIFFEITVWFRFLLGSEPIGLIAMNLIDGFFLVFFALSVFLFKKWEVTFQVKNHLKKLFIFEIVAFIIISIITAGFAVLMNWAFLLNWYLVPTSKGLLAMIFGLNIAKSAINGVLYFALYNVLIVLLKHYQI</sequence>
<name>A0A2K8NSP1_9MOLU</name>
<proteinExistence type="predicted"/>
<dbReference type="AlphaFoldDB" id="A0A2K8NSP1"/>